<dbReference type="PANTHER" id="PTHR32428">
    <property type="entry name" value="TARGET OF RAPAMYCIN COMPLEX 2 SUBUNIT BIT61-RELATED"/>
    <property type="match status" value="1"/>
</dbReference>
<feature type="compositionally biased region" description="Gly residues" evidence="1">
    <location>
        <begin position="1274"/>
        <end position="1290"/>
    </location>
</feature>
<evidence type="ECO:0000313" key="3">
    <source>
        <dbReference type="Proteomes" id="UP000031575"/>
    </source>
</evidence>
<evidence type="ECO:0000256" key="1">
    <source>
        <dbReference type="SAM" id="MobiDB-lite"/>
    </source>
</evidence>
<proteinExistence type="predicted"/>
<feature type="compositionally biased region" description="Low complexity" evidence="1">
    <location>
        <begin position="181"/>
        <end position="211"/>
    </location>
</feature>
<feature type="region of interest" description="Disordered" evidence="1">
    <location>
        <begin position="246"/>
        <end position="435"/>
    </location>
</feature>
<dbReference type="GO" id="GO:0031932">
    <property type="term" value="C:TORC2 complex"/>
    <property type="evidence" value="ECO:0007669"/>
    <property type="project" value="TreeGrafter"/>
</dbReference>
<accession>A0A0C2J0R3</accession>
<dbReference type="RefSeq" id="XP_040618747.1">
    <property type="nucleotide sequence ID" value="XM_040758387.1"/>
</dbReference>
<dbReference type="EMBL" id="AWTV01000008">
    <property type="protein sequence ID" value="KIH90737.1"/>
    <property type="molecule type" value="Genomic_DNA"/>
</dbReference>
<organism evidence="2 3">
    <name type="scientific">Sporothrix brasiliensis 5110</name>
    <dbReference type="NCBI Taxonomy" id="1398154"/>
    <lineage>
        <taxon>Eukaryota</taxon>
        <taxon>Fungi</taxon>
        <taxon>Dikarya</taxon>
        <taxon>Ascomycota</taxon>
        <taxon>Pezizomycotina</taxon>
        <taxon>Sordariomycetes</taxon>
        <taxon>Sordariomycetidae</taxon>
        <taxon>Ophiostomatales</taxon>
        <taxon>Ophiostomataceae</taxon>
        <taxon>Sporothrix</taxon>
    </lineage>
</organism>
<feature type="region of interest" description="Disordered" evidence="1">
    <location>
        <begin position="181"/>
        <end position="222"/>
    </location>
</feature>
<comment type="caution">
    <text evidence="2">The sequence shown here is derived from an EMBL/GenBank/DDBJ whole genome shotgun (WGS) entry which is preliminary data.</text>
</comment>
<dbReference type="GO" id="GO:0038203">
    <property type="term" value="P:TORC2 signaling"/>
    <property type="evidence" value="ECO:0007669"/>
    <property type="project" value="TreeGrafter"/>
</dbReference>
<feature type="compositionally biased region" description="Low complexity" evidence="1">
    <location>
        <begin position="25"/>
        <end position="53"/>
    </location>
</feature>
<feature type="compositionally biased region" description="Polar residues" evidence="1">
    <location>
        <begin position="346"/>
        <end position="380"/>
    </location>
</feature>
<evidence type="ECO:0000313" key="2">
    <source>
        <dbReference type="EMBL" id="KIH90737.1"/>
    </source>
</evidence>
<sequence>MQPARPPRGPGSFSPLRPPSPPPTSAALVAATAANNSSRASLSPTFDQPSRMAPTPPTRPRRDSPVTGDENPRLSALPSPLTINKMRQQIPTQQTQTQSQQPGIAGSASTSAPPTAAPPAHSNFSRPTPVTAAVAAAAAARQNANANAAATAAAASAASAGAAGLNVAAGETLRAVSPLPLTLPTASSSSNNTNTAAEKTATAAPTSPIASFKPSHSRKHSQTAGLFDVSLPSTNGGGSLSQVINAQQQGQGQQNARPSSRGGVNTPPLQERREMSASQIAAQAAVLHHKQGTAQGHGQGQGQGSAKLTPQQQQQLQQAQQSQMVQQQQQQQQQIQGHPAQHAQYAHSQPPSLYQQHSLQHQTGPPQHVPQHSRQRSQTVPAPGESYEAVAAASNTGSINKNKRSSGGPLVPPTLSLTEASAPRESGFGNQTYHNGLLGSHTSAAQTAANVVFARSGGPPSPKMAQQAQQAQQAQHAPLPPLPPPPPVPEKKAEKSKVKLFSRPGKISTKGDAKDKPLPSPNKMGISSALASLQRANFSTTSLDSSSQSSFYSLGNSSAATIRAADSGMGLGMGMGMGMGLGLVGSSSSATLGGVGGSGGLGLTNTAAGGAPTFYEKDSTASTAGGKDGKDKDGKESKDGKEGKEKKHHFLSRQKHKLKDKDDFHLPLSSAASNSRPTDPNAPRSLYNFSLPPNSPGPASTTFKSMSGLDLRHGARALRDKKKDKEDKAAAAAAAAAAASAVNIAANGDYTRAASIELGGMGGMAGMGGGMGGGGAGSVQGDGWPGPGSYGSGGAGLLADSAVDAAKYGSSNLSYDDAWPYLKAKLQVIFEGEDLRIPVELLNRVVVMHIQYCIQRRSPNIILEDLRDLLTMGFASLDRTLRQTPEDRLIPALVELWLFTFTSILPYMQAVFLPLDLEFAGMGTLLTPEQARDFWGGVTATTATTAAATAATTATTASPAVAPVSAVLDVRRLVLASYRDTVILPRYDTLKPIFSRLSLEFLPQSLAGMALARASPTMMTSPSSISMGMGMGMGMGASQTKPIPIQQRPGRSNSSLAAAAAHSYGSFGSTTTSNDRPGTAMSSLDPSGTATLNLNLSGSNDTGGGGMASGSRSRAISNVSFASSNEPRPSFSSSVSGGALTTVTSVSNSNSNGNTNGNGNANGNANANGAGPPPSSGGASLLGSVREQNVEDSKQVTEMVGRMLQCMSVLAGVGVAGESSSSAAATNAAAPDGDDGNRRVEELSRLLKLNWLGRGRTGRNRRGMVGGRVKRGAGLPGGGAGGAGGAGSGGESFATRQGLSVA</sequence>
<dbReference type="OrthoDB" id="2290221at2759"/>
<reference evidence="2 3" key="1">
    <citation type="journal article" date="2014" name="BMC Genomics">
        <title>Comparative genomics of the major fungal agents of human and animal Sporotrichosis: Sporothrix schenckii and Sporothrix brasiliensis.</title>
        <authorList>
            <person name="Teixeira M.M."/>
            <person name="de Almeida L.G."/>
            <person name="Kubitschek-Barreira P."/>
            <person name="Alves F.L."/>
            <person name="Kioshima E.S."/>
            <person name="Abadio A.K."/>
            <person name="Fernandes L."/>
            <person name="Derengowski L.S."/>
            <person name="Ferreira K.S."/>
            <person name="Souza R.C."/>
            <person name="Ruiz J.C."/>
            <person name="de Andrade N.C."/>
            <person name="Paes H.C."/>
            <person name="Nicola A.M."/>
            <person name="Albuquerque P."/>
            <person name="Gerber A.L."/>
            <person name="Martins V.P."/>
            <person name="Peconick L.D."/>
            <person name="Neto A.V."/>
            <person name="Chaucanez C.B."/>
            <person name="Silva P.A."/>
            <person name="Cunha O.L."/>
            <person name="de Oliveira F.F."/>
            <person name="dos Santos T.C."/>
            <person name="Barros A.L."/>
            <person name="Soares M.A."/>
            <person name="de Oliveira L.M."/>
            <person name="Marini M.M."/>
            <person name="Villalobos-Duno H."/>
            <person name="Cunha M.M."/>
            <person name="de Hoog S."/>
            <person name="da Silveira J.F."/>
            <person name="Henrissat B."/>
            <person name="Nino-Vega G.A."/>
            <person name="Cisalpino P.S."/>
            <person name="Mora-Montes H.M."/>
            <person name="Almeida S.R."/>
            <person name="Stajich J.E."/>
            <person name="Lopes-Bezerra L.M."/>
            <person name="Vasconcelos A.T."/>
            <person name="Felipe M.S."/>
        </authorList>
    </citation>
    <scope>NUCLEOTIDE SEQUENCE [LARGE SCALE GENOMIC DNA]</scope>
    <source>
        <strain evidence="2 3">5110</strain>
    </source>
</reference>
<feature type="compositionally biased region" description="Low complexity" evidence="1">
    <location>
        <begin position="246"/>
        <end position="256"/>
    </location>
</feature>
<feature type="region of interest" description="Disordered" evidence="1">
    <location>
        <begin position="1"/>
        <end position="127"/>
    </location>
</feature>
<feature type="region of interest" description="Disordered" evidence="1">
    <location>
        <begin position="1036"/>
        <end position="1112"/>
    </location>
</feature>
<feature type="compositionally biased region" description="Pro residues" evidence="1">
    <location>
        <begin position="478"/>
        <end position="488"/>
    </location>
</feature>
<feature type="compositionally biased region" description="Low complexity" evidence="1">
    <location>
        <begin position="463"/>
        <end position="477"/>
    </location>
</feature>
<feature type="region of interest" description="Disordered" evidence="1">
    <location>
        <begin position="614"/>
        <end position="708"/>
    </location>
</feature>
<dbReference type="InterPro" id="IPR013745">
    <property type="entry name" value="Bit61/PRR5"/>
</dbReference>
<dbReference type="HOGENOM" id="CLU_005193_1_0_1"/>
<feature type="compositionally biased region" description="Low complexity" evidence="1">
    <location>
        <begin position="88"/>
        <end position="120"/>
    </location>
</feature>
<feature type="compositionally biased region" description="Low complexity" evidence="1">
    <location>
        <begin position="1050"/>
        <end position="1069"/>
    </location>
</feature>
<name>A0A0C2J0R3_9PEZI</name>
<feature type="compositionally biased region" description="Basic and acidic residues" evidence="1">
    <location>
        <begin position="627"/>
        <end position="645"/>
    </location>
</feature>
<feature type="compositionally biased region" description="Basic residues" evidence="1">
    <location>
        <begin position="646"/>
        <end position="658"/>
    </location>
</feature>
<dbReference type="Proteomes" id="UP000031575">
    <property type="component" value="Unassembled WGS sequence"/>
</dbReference>
<keyword evidence="3" id="KW-1185">Reference proteome</keyword>
<dbReference type="PANTHER" id="PTHR32428:SF2">
    <property type="entry name" value="TARGET OF RAPAMYCIN COMPLEX 2 SUBUNIT BIT61-RELATED"/>
    <property type="match status" value="1"/>
</dbReference>
<feature type="compositionally biased region" description="Low complexity" evidence="1">
    <location>
        <begin position="311"/>
        <end position="336"/>
    </location>
</feature>
<dbReference type="VEuPathDB" id="FungiDB:SPBR_00067"/>
<dbReference type="Pfam" id="PF08539">
    <property type="entry name" value="HbrB"/>
    <property type="match status" value="1"/>
</dbReference>
<gene>
    <name evidence="2" type="ORF">SPBR_00067</name>
</gene>
<dbReference type="GeneID" id="63673308"/>
<feature type="region of interest" description="Disordered" evidence="1">
    <location>
        <begin position="1142"/>
        <end position="1182"/>
    </location>
</feature>
<protein>
    <submittedName>
        <fullName evidence="2">HbrB-domain-containing protein</fullName>
    </submittedName>
</protein>
<feature type="compositionally biased region" description="Polar residues" evidence="1">
    <location>
        <begin position="1070"/>
        <end position="1096"/>
    </location>
</feature>
<feature type="region of interest" description="Disordered" evidence="1">
    <location>
        <begin position="1262"/>
        <end position="1302"/>
    </location>
</feature>
<feature type="compositionally biased region" description="Polar residues" evidence="1">
    <location>
        <begin position="687"/>
        <end position="705"/>
    </location>
</feature>
<feature type="region of interest" description="Disordered" evidence="1">
    <location>
        <begin position="453"/>
        <end position="525"/>
    </location>
</feature>